<comment type="subunit">
    <text evidence="2">Homodimer.</text>
</comment>
<dbReference type="GO" id="GO:0005886">
    <property type="term" value="C:plasma membrane"/>
    <property type="evidence" value="ECO:0007669"/>
    <property type="project" value="UniProtKB-SubCell"/>
</dbReference>
<keyword evidence="6" id="KW-0598">Phosphotransferase system</keyword>
<feature type="non-terminal residue" evidence="15">
    <location>
        <position position="133"/>
    </location>
</feature>
<dbReference type="PANTHER" id="PTHR33843">
    <property type="entry name" value="ASCORBATE-SPECIFIC PTS SYSTEM EIIC COMPONENT"/>
    <property type="match status" value="1"/>
</dbReference>
<comment type="subcellular location">
    <subcellularLocation>
        <location evidence="1">Cell membrane</location>
        <topology evidence="1">Multi-pass membrane protein</topology>
    </subcellularLocation>
</comment>
<evidence type="ECO:0000256" key="9">
    <source>
        <dbReference type="ARBA" id="ARBA00023136"/>
    </source>
</evidence>
<reference evidence="15" key="1">
    <citation type="submission" date="2013-12" db="EMBL/GenBank/DDBJ databases">
        <title>A Varibaculum cambriense genome reconstructed from a premature infant gut community with otherwise low bacterial novelty that shifts toward anaerobic metabolism during the third week of life.</title>
        <authorList>
            <person name="Brown C.T."/>
            <person name="Sharon I."/>
            <person name="Thomas B.C."/>
            <person name="Castelle C.J."/>
            <person name="Morowitz M.J."/>
            <person name="Banfield J.F."/>
        </authorList>
    </citation>
    <scope>NUCLEOTIDE SEQUENCE</scope>
</reference>
<evidence type="ECO:0000256" key="12">
    <source>
        <dbReference type="ARBA" id="ARBA00039702"/>
    </source>
</evidence>
<comment type="similarity">
    <text evidence="11">Belongs to the UlaA family.</text>
</comment>
<evidence type="ECO:0000256" key="3">
    <source>
        <dbReference type="ARBA" id="ARBA00022448"/>
    </source>
</evidence>
<keyword evidence="3" id="KW-0813">Transport</keyword>
<dbReference type="GO" id="GO:0009401">
    <property type="term" value="P:phosphoenolpyruvate-dependent sugar phosphotransferase system"/>
    <property type="evidence" value="ECO:0007669"/>
    <property type="project" value="UniProtKB-KW"/>
</dbReference>
<evidence type="ECO:0000256" key="4">
    <source>
        <dbReference type="ARBA" id="ARBA00022475"/>
    </source>
</evidence>
<dbReference type="PANTHER" id="PTHR33843:SF4">
    <property type="entry name" value="ASCORBATE-SPECIFIC PTS SYSTEM EIIC COMPONENT"/>
    <property type="match status" value="1"/>
</dbReference>
<evidence type="ECO:0000256" key="10">
    <source>
        <dbReference type="ARBA" id="ARBA00037387"/>
    </source>
</evidence>
<dbReference type="InterPro" id="IPR051562">
    <property type="entry name" value="Ascorbate-PTS_EIIC"/>
</dbReference>
<evidence type="ECO:0000256" key="6">
    <source>
        <dbReference type="ARBA" id="ARBA00022683"/>
    </source>
</evidence>
<keyword evidence="8 14" id="KW-1133">Transmembrane helix</keyword>
<evidence type="ECO:0000256" key="14">
    <source>
        <dbReference type="SAM" id="Phobius"/>
    </source>
</evidence>
<gene>
    <name evidence="15" type="ORF">Q604_UNBC01518G0001</name>
</gene>
<feature type="transmembrane region" description="Helical" evidence="14">
    <location>
        <begin position="43"/>
        <end position="73"/>
    </location>
</feature>
<evidence type="ECO:0000256" key="8">
    <source>
        <dbReference type="ARBA" id="ARBA00022989"/>
    </source>
</evidence>
<feature type="transmembrane region" description="Helical" evidence="14">
    <location>
        <begin position="94"/>
        <end position="117"/>
    </location>
</feature>
<dbReference type="AlphaFoldDB" id="W1YQ76"/>
<keyword evidence="7 14" id="KW-0812">Transmembrane</keyword>
<evidence type="ECO:0000256" key="13">
    <source>
        <dbReference type="ARBA" id="ARBA00042859"/>
    </source>
</evidence>
<evidence type="ECO:0000256" key="5">
    <source>
        <dbReference type="ARBA" id="ARBA00022597"/>
    </source>
</evidence>
<sequence length="133" mass="13340">SGVRMILGDLIPAFQGIATKIIPNAIPAVDCAVFFTYAPTAVVLGFISSFIGGIIGMLILGAVGGVLIIPGLVPHFFCGATAGIYGNATGGRRGAAVGAFLNGLAITFLPALALPVLGQLGFQNTTFGDADFA</sequence>
<dbReference type="InterPro" id="IPR004703">
    <property type="entry name" value="PTS_sugar-sp_permease"/>
</dbReference>
<feature type="non-terminal residue" evidence="15">
    <location>
        <position position="1"/>
    </location>
</feature>
<proteinExistence type="inferred from homology"/>
<comment type="caution">
    <text evidence="15">The sequence shown here is derived from an EMBL/GenBank/DDBJ whole genome shotgun (WGS) entry which is preliminary data.</text>
</comment>
<keyword evidence="4" id="KW-1003">Cell membrane</keyword>
<keyword evidence="5" id="KW-0762">Sugar transport</keyword>
<protein>
    <recommendedName>
        <fullName evidence="12">Ascorbate-specific PTS system EIIC component</fullName>
    </recommendedName>
    <alternativeName>
        <fullName evidence="13">Ascorbate-specific permease IIC component UlaA</fullName>
    </alternativeName>
</protein>
<accession>W1YQ76</accession>
<evidence type="ECO:0000256" key="2">
    <source>
        <dbReference type="ARBA" id="ARBA00011738"/>
    </source>
</evidence>
<evidence type="ECO:0000256" key="1">
    <source>
        <dbReference type="ARBA" id="ARBA00004651"/>
    </source>
</evidence>
<evidence type="ECO:0000313" key="15">
    <source>
        <dbReference type="EMBL" id="ETJ44481.1"/>
    </source>
</evidence>
<comment type="function">
    <text evidence="10">The phosphoenolpyruvate-dependent sugar phosphotransferase system (sugar PTS), a major carbohydrate active transport system, catalyzes the phosphorylation of incoming sugar substrates concomitantly with their translocation across the cell membrane. The enzyme II UlaABC PTS system is involved in ascorbate transport.</text>
</comment>
<name>W1YQ76_9ZZZZ</name>
<keyword evidence="9 14" id="KW-0472">Membrane</keyword>
<evidence type="ECO:0000256" key="11">
    <source>
        <dbReference type="ARBA" id="ARBA00038218"/>
    </source>
</evidence>
<organism evidence="15">
    <name type="scientific">human gut metagenome</name>
    <dbReference type="NCBI Taxonomy" id="408170"/>
    <lineage>
        <taxon>unclassified sequences</taxon>
        <taxon>metagenomes</taxon>
        <taxon>organismal metagenomes</taxon>
    </lineage>
</organism>
<evidence type="ECO:0000256" key="7">
    <source>
        <dbReference type="ARBA" id="ARBA00022692"/>
    </source>
</evidence>
<dbReference type="Pfam" id="PF03611">
    <property type="entry name" value="EIIC-GAT"/>
    <property type="match status" value="1"/>
</dbReference>
<dbReference type="EMBL" id="AZMM01001518">
    <property type="protein sequence ID" value="ETJ44481.1"/>
    <property type="molecule type" value="Genomic_DNA"/>
</dbReference>